<proteinExistence type="predicted"/>
<feature type="transmembrane region" description="Helical" evidence="1">
    <location>
        <begin position="158"/>
        <end position="178"/>
    </location>
</feature>
<dbReference type="EMBL" id="JBHUKY010000035">
    <property type="protein sequence ID" value="MFD2412529.1"/>
    <property type="molecule type" value="Genomic_DNA"/>
</dbReference>
<name>A0ABW5FCY9_9BACL</name>
<keyword evidence="3" id="KW-0418">Kinase</keyword>
<dbReference type="Pfam" id="PF14501">
    <property type="entry name" value="HATPase_c_5"/>
    <property type="match status" value="1"/>
</dbReference>
<keyword evidence="1" id="KW-0472">Membrane</keyword>
<dbReference type="Proteomes" id="UP001597448">
    <property type="component" value="Unassembled WGS sequence"/>
</dbReference>
<feature type="transmembrane region" description="Helical" evidence="1">
    <location>
        <begin position="36"/>
        <end position="52"/>
    </location>
</feature>
<dbReference type="GO" id="GO:0004673">
    <property type="term" value="F:protein histidine kinase activity"/>
    <property type="evidence" value="ECO:0007669"/>
    <property type="project" value="UniProtKB-EC"/>
</dbReference>
<reference evidence="4" key="1">
    <citation type="journal article" date="2019" name="Int. J. Syst. Evol. Microbiol.">
        <title>The Global Catalogue of Microorganisms (GCM) 10K type strain sequencing project: providing services to taxonomists for standard genome sequencing and annotation.</title>
        <authorList>
            <consortium name="The Broad Institute Genomics Platform"/>
            <consortium name="The Broad Institute Genome Sequencing Center for Infectious Disease"/>
            <person name="Wu L."/>
            <person name="Ma J."/>
        </authorList>
    </citation>
    <scope>NUCLEOTIDE SEQUENCE [LARGE SCALE GENOMIC DNA]</scope>
    <source>
        <strain evidence="4">CCM 8725</strain>
    </source>
</reference>
<comment type="caution">
    <text evidence="3">The sequence shown here is derived from an EMBL/GenBank/DDBJ whole genome shotgun (WGS) entry which is preliminary data.</text>
</comment>
<feature type="transmembrane region" description="Helical" evidence="1">
    <location>
        <begin position="86"/>
        <end position="108"/>
    </location>
</feature>
<evidence type="ECO:0000313" key="3">
    <source>
        <dbReference type="EMBL" id="MFD2412529.1"/>
    </source>
</evidence>
<keyword evidence="3" id="KW-0808">Transferase</keyword>
<evidence type="ECO:0000259" key="2">
    <source>
        <dbReference type="Pfam" id="PF14501"/>
    </source>
</evidence>
<dbReference type="RefSeq" id="WP_379313253.1">
    <property type="nucleotide sequence ID" value="NZ_JBHUKY010000035.1"/>
</dbReference>
<dbReference type="InterPro" id="IPR032834">
    <property type="entry name" value="NatK-like_C"/>
</dbReference>
<keyword evidence="1" id="KW-1133">Transmembrane helix</keyword>
<organism evidence="3 4">
    <name type="scientific">Paenibacillus rhizoplanae</name>
    <dbReference type="NCBI Taxonomy" id="1917181"/>
    <lineage>
        <taxon>Bacteria</taxon>
        <taxon>Bacillati</taxon>
        <taxon>Bacillota</taxon>
        <taxon>Bacilli</taxon>
        <taxon>Bacillales</taxon>
        <taxon>Paenibacillaceae</taxon>
        <taxon>Paenibacillus</taxon>
    </lineage>
</organism>
<dbReference type="PANTHER" id="PTHR40448">
    <property type="entry name" value="TWO-COMPONENT SENSOR HISTIDINE KINASE"/>
    <property type="match status" value="1"/>
</dbReference>
<sequence length="440" mass="51252">MLGLDRDFSFIFMETVLQYGIINHLLKWKKENVKRIWLLPFVMIVDSLFIQFCQVESPLIRTLILIGLLLVIVQTLYQDNILVKIFVVLLTEYILIISDIMASNMLFLVSRMNIGNKIFQVFSLRLPFSIFSIIFMLLLAGMYIRLFNKINFNIPTKYWIRVNLILGIFIFIANYFMIINRIFQNASLQLSWFLIRISIYFFVMSFLITYLFKEICLFYHKEQQRDDLELQNKALEYQLISQEISCLDLKKIRHDIENNLVNIAFLLKENCIEESVEYIQAISATLEATKPVINCGSKYIDSILNYEIAICKKQNIDVRFEIETIPELSIPPTDLSSIISNLLNNSIEANLKVLERERYVQMKMFCYKNYLTIVVENPYNHKLTPAGGLLRTSKKNPRNHGYGLKSVTTSVNNCGGIFKYSYESNVFTSTIIIPIAPIPA</sequence>
<feature type="transmembrane region" description="Helical" evidence="1">
    <location>
        <begin position="58"/>
        <end position="77"/>
    </location>
</feature>
<evidence type="ECO:0000256" key="1">
    <source>
        <dbReference type="SAM" id="Phobius"/>
    </source>
</evidence>
<gene>
    <name evidence="3" type="ORF">ACFSX3_21790</name>
</gene>
<keyword evidence="1" id="KW-0812">Transmembrane</keyword>
<dbReference type="SUPFAM" id="SSF55874">
    <property type="entry name" value="ATPase domain of HSP90 chaperone/DNA topoisomerase II/histidine kinase"/>
    <property type="match status" value="1"/>
</dbReference>
<feature type="domain" description="Sensor histidine kinase NatK-like C-terminal" evidence="2">
    <location>
        <begin position="332"/>
        <end position="434"/>
    </location>
</feature>
<dbReference type="InterPro" id="IPR036890">
    <property type="entry name" value="HATPase_C_sf"/>
</dbReference>
<protein>
    <submittedName>
        <fullName evidence="3">Sensor histidine kinase</fullName>
        <ecNumber evidence="3">2.7.13.3</ecNumber>
    </submittedName>
</protein>
<dbReference type="EC" id="2.7.13.3" evidence="3"/>
<keyword evidence="4" id="KW-1185">Reference proteome</keyword>
<dbReference type="Gene3D" id="3.30.565.10">
    <property type="entry name" value="Histidine kinase-like ATPase, C-terminal domain"/>
    <property type="match status" value="1"/>
</dbReference>
<dbReference type="CDD" id="cd16935">
    <property type="entry name" value="HATPase_AgrC-ComD-like"/>
    <property type="match status" value="1"/>
</dbReference>
<feature type="transmembrane region" description="Helical" evidence="1">
    <location>
        <begin position="190"/>
        <end position="212"/>
    </location>
</feature>
<dbReference type="PANTHER" id="PTHR40448:SF1">
    <property type="entry name" value="TWO-COMPONENT SENSOR HISTIDINE KINASE"/>
    <property type="match status" value="1"/>
</dbReference>
<evidence type="ECO:0000313" key="4">
    <source>
        <dbReference type="Proteomes" id="UP001597448"/>
    </source>
</evidence>
<feature type="transmembrane region" description="Helical" evidence="1">
    <location>
        <begin position="128"/>
        <end position="146"/>
    </location>
</feature>
<accession>A0ABW5FCY9</accession>